<evidence type="ECO:0000256" key="8">
    <source>
        <dbReference type="ARBA" id="ARBA00022741"/>
    </source>
</evidence>
<evidence type="ECO:0000256" key="11">
    <source>
        <dbReference type="ARBA" id="ARBA00023098"/>
    </source>
</evidence>
<gene>
    <name evidence="13" type="primary">lpxK</name>
    <name evidence="14" type="ORF">SAMN05444276_101908</name>
</gene>
<evidence type="ECO:0000256" key="5">
    <source>
        <dbReference type="ARBA" id="ARBA00022516"/>
    </source>
</evidence>
<dbReference type="InterPro" id="IPR027417">
    <property type="entry name" value="P-loop_NTPase"/>
</dbReference>
<keyword evidence="6 13" id="KW-0441">Lipid A biosynthesis</keyword>
<evidence type="ECO:0000313" key="15">
    <source>
        <dbReference type="Proteomes" id="UP000182944"/>
    </source>
</evidence>
<evidence type="ECO:0000256" key="12">
    <source>
        <dbReference type="ARBA" id="ARBA00029757"/>
    </source>
</evidence>
<dbReference type="Proteomes" id="UP000182944">
    <property type="component" value="Unassembled WGS sequence"/>
</dbReference>
<comment type="similarity">
    <text evidence="13">Belongs to the LpxK family.</text>
</comment>
<keyword evidence="8 13" id="KW-0547">Nucleotide-binding</keyword>
<comment type="catalytic activity">
    <reaction evidence="13">
        <text>a lipid A disaccharide + ATP = a lipid IVA + ADP + H(+)</text>
        <dbReference type="Rhea" id="RHEA:67840"/>
        <dbReference type="ChEBI" id="CHEBI:15378"/>
        <dbReference type="ChEBI" id="CHEBI:30616"/>
        <dbReference type="ChEBI" id="CHEBI:176343"/>
        <dbReference type="ChEBI" id="CHEBI:176425"/>
        <dbReference type="ChEBI" id="CHEBI:456216"/>
        <dbReference type="EC" id="2.7.1.130"/>
    </reaction>
</comment>
<evidence type="ECO:0000256" key="13">
    <source>
        <dbReference type="HAMAP-Rule" id="MF_00409"/>
    </source>
</evidence>
<evidence type="ECO:0000256" key="6">
    <source>
        <dbReference type="ARBA" id="ARBA00022556"/>
    </source>
</evidence>
<comment type="function">
    <text evidence="1 13">Transfers the gamma-phosphate of ATP to the 4'-position of a tetraacyldisaccharide 1-phosphate intermediate (termed DS-1-P) to form tetraacyldisaccharide 1,4'-bis-phosphate (lipid IVA).</text>
</comment>
<organism evidence="14 15">
    <name type="scientific">Paracoccus sanguinis</name>
    <dbReference type="NCBI Taxonomy" id="1545044"/>
    <lineage>
        <taxon>Bacteria</taxon>
        <taxon>Pseudomonadati</taxon>
        <taxon>Pseudomonadota</taxon>
        <taxon>Alphaproteobacteria</taxon>
        <taxon>Rhodobacterales</taxon>
        <taxon>Paracoccaceae</taxon>
        <taxon>Paracoccus</taxon>
    </lineage>
</organism>
<evidence type="ECO:0000256" key="3">
    <source>
        <dbReference type="ARBA" id="ARBA00012071"/>
    </source>
</evidence>
<dbReference type="InterPro" id="IPR003758">
    <property type="entry name" value="LpxK"/>
</dbReference>
<dbReference type="PANTHER" id="PTHR42724:SF1">
    <property type="entry name" value="TETRAACYLDISACCHARIDE 4'-KINASE, MITOCHONDRIAL-RELATED"/>
    <property type="match status" value="1"/>
</dbReference>
<evidence type="ECO:0000256" key="9">
    <source>
        <dbReference type="ARBA" id="ARBA00022777"/>
    </source>
</evidence>
<accession>A0A1H2TCH2</accession>
<evidence type="ECO:0000256" key="10">
    <source>
        <dbReference type="ARBA" id="ARBA00022840"/>
    </source>
</evidence>
<dbReference type="GO" id="GO:0009029">
    <property type="term" value="F:lipid-A 4'-kinase activity"/>
    <property type="evidence" value="ECO:0007669"/>
    <property type="project" value="UniProtKB-UniRule"/>
</dbReference>
<keyword evidence="5 13" id="KW-0444">Lipid biosynthesis</keyword>
<proteinExistence type="inferred from homology"/>
<dbReference type="OrthoDB" id="9766423at2"/>
<dbReference type="UniPathway" id="UPA00359">
    <property type="reaction ID" value="UER00482"/>
</dbReference>
<dbReference type="Pfam" id="PF02606">
    <property type="entry name" value="LpxK"/>
    <property type="match status" value="1"/>
</dbReference>
<dbReference type="GO" id="GO:0005886">
    <property type="term" value="C:plasma membrane"/>
    <property type="evidence" value="ECO:0007669"/>
    <property type="project" value="TreeGrafter"/>
</dbReference>
<reference evidence="15" key="1">
    <citation type="submission" date="2016-10" db="EMBL/GenBank/DDBJ databases">
        <authorList>
            <person name="Varghese N."/>
            <person name="Submissions S."/>
        </authorList>
    </citation>
    <scope>NUCLEOTIDE SEQUENCE [LARGE SCALE GENOMIC DNA]</scope>
    <source>
        <strain evidence="15">DSM 29303</strain>
    </source>
</reference>
<dbReference type="STRING" id="1545044.SAMN05444276_101908"/>
<dbReference type="SUPFAM" id="SSF52540">
    <property type="entry name" value="P-loop containing nucleoside triphosphate hydrolases"/>
    <property type="match status" value="1"/>
</dbReference>
<feature type="binding site" evidence="13">
    <location>
        <begin position="59"/>
        <end position="66"/>
    </location>
    <ligand>
        <name>ATP</name>
        <dbReference type="ChEBI" id="CHEBI:30616"/>
    </ligand>
</feature>
<dbReference type="RefSeq" id="WP_036733199.1">
    <property type="nucleotide sequence ID" value="NZ_FNNA01000001.1"/>
</dbReference>
<protein>
    <recommendedName>
        <fullName evidence="4 13">Tetraacyldisaccharide 4'-kinase</fullName>
        <ecNumber evidence="3 13">2.7.1.130</ecNumber>
    </recommendedName>
    <alternativeName>
        <fullName evidence="12 13">Lipid A 4'-kinase</fullName>
    </alternativeName>
</protein>
<sequence length="338" mass="35054">MTLRAPGFWDRSPGMLARLLSPLGALYAAGTARRLARGTAARGGRARVGVPVICVGNLDAGGTGKTPTVIALIERLAARGAAVHVVSRGHGGTETGPLRVEERRHTAAQVGDEPLLLSAFAPVWVARDRVAGARAAVAAGAQAILLDDGFQDPALAHDLALVVVDAGRGWGNGLCLPAGPLREPVAAGLARADLVLSIGEPPAQAAFGARYGTLPVPRLTGALAPLPTGMDWQGLRALAFAGIGRPEKFFTTLRGLGAEVVRAEPLADHQPFSTQLLTRLEAEARLIGAQLVTTEKDAARLPARFRPKVLTLPVRLRLNDPAPLDAALDRVLGARGGA</sequence>
<dbReference type="NCBIfam" id="TIGR00682">
    <property type="entry name" value="lpxK"/>
    <property type="match status" value="1"/>
</dbReference>
<dbReference type="GO" id="GO:0009244">
    <property type="term" value="P:lipopolysaccharide core region biosynthetic process"/>
    <property type="evidence" value="ECO:0007669"/>
    <property type="project" value="TreeGrafter"/>
</dbReference>
<dbReference type="GO" id="GO:0005524">
    <property type="term" value="F:ATP binding"/>
    <property type="evidence" value="ECO:0007669"/>
    <property type="project" value="UniProtKB-UniRule"/>
</dbReference>
<keyword evidence="15" id="KW-1185">Reference proteome</keyword>
<evidence type="ECO:0000313" key="14">
    <source>
        <dbReference type="EMBL" id="SDW41467.1"/>
    </source>
</evidence>
<dbReference type="EC" id="2.7.1.130" evidence="3 13"/>
<dbReference type="PANTHER" id="PTHR42724">
    <property type="entry name" value="TETRAACYLDISACCHARIDE 4'-KINASE"/>
    <property type="match status" value="1"/>
</dbReference>
<evidence type="ECO:0000256" key="1">
    <source>
        <dbReference type="ARBA" id="ARBA00002274"/>
    </source>
</evidence>
<keyword evidence="11 13" id="KW-0443">Lipid metabolism</keyword>
<dbReference type="HAMAP" id="MF_00409">
    <property type="entry name" value="LpxK"/>
    <property type="match status" value="1"/>
</dbReference>
<keyword evidence="9 13" id="KW-0418">Kinase</keyword>
<name>A0A1H2TCH2_9RHOB</name>
<evidence type="ECO:0000256" key="4">
    <source>
        <dbReference type="ARBA" id="ARBA00016436"/>
    </source>
</evidence>
<keyword evidence="10 13" id="KW-0067">ATP-binding</keyword>
<comment type="pathway">
    <text evidence="2 13">Glycolipid biosynthesis; lipid IV(A) biosynthesis; lipid IV(A) from (3R)-3-hydroxytetradecanoyl-[acyl-carrier-protein] and UDP-N-acetyl-alpha-D-glucosamine: step 6/6.</text>
</comment>
<keyword evidence="7 13" id="KW-0808">Transferase</keyword>
<evidence type="ECO:0000256" key="2">
    <source>
        <dbReference type="ARBA" id="ARBA00004870"/>
    </source>
</evidence>
<dbReference type="AlphaFoldDB" id="A0A1H2TCH2"/>
<dbReference type="EMBL" id="FNNA01000001">
    <property type="protein sequence ID" value="SDW41467.1"/>
    <property type="molecule type" value="Genomic_DNA"/>
</dbReference>
<dbReference type="GO" id="GO:0009245">
    <property type="term" value="P:lipid A biosynthetic process"/>
    <property type="evidence" value="ECO:0007669"/>
    <property type="project" value="UniProtKB-UniRule"/>
</dbReference>
<evidence type="ECO:0000256" key="7">
    <source>
        <dbReference type="ARBA" id="ARBA00022679"/>
    </source>
</evidence>